<dbReference type="EMBL" id="PP511597">
    <property type="protein sequence ID" value="XCD05813.1"/>
    <property type="molecule type" value="Genomic_DNA"/>
</dbReference>
<reference evidence="2" key="1">
    <citation type="submission" date="2024-03" db="EMBL/GenBank/DDBJ databases">
        <title>Diverse circular DNA viruses in blood, oral, and fecal samples of captive lemurs.</title>
        <authorList>
            <person name="Paietta E.N."/>
            <person name="Kraberger S."/>
            <person name="Lund M.C."/>
            <person name="Custer J.M."/>
            <person name="Vargas K.M."/>
            <person name="Ehmke E.E."/>
            <person name="Yoder A.D."/>
            <person name="Varsani A."/>
        </authorList>
    </citation>
    <scope>NUCLEOTIDE SEQUENCE</scope>
    <source>
        <strain evidence="2">Duke_24SF_91</strain>
    </source>
</reference>
<feature type="region of interest" description="Disordered" evidence="1">
    <location>
        <begin position="42"/>
        <end position="77"/>
    </location>
</feature>
<proteinExistence type="predicted"/>
<evidence type="ECO:0000256" key="1">
    <source>
        <dbReference type="SAM" id="MobiDB-lite"/>
    </source>
</evidence>
<sequence>MDDQHRTEGEDPMTAWRPGWRAFPGGPRVLVQRPVQLRRRIDVSPEQLDDMPRSWGPPEDLTIHAMTPGTTEPDLPGREAEDVAWTLYLPPGQVVSALDLLVIDGDEYEVIGRIRDWGVGCVLEAKRREG</sequence>
<organism evidence="2">
    <name type="scientific">Dulem virus 32</name>
    <dbReference type="NCBI Taxonomy" id="3145750"/>
    <lineage>
        <taxon>Viruses</taxon>
        <taxon>Duplodnaviria</taxon>
        <taxon>Heunggongvirae</taxon>
        <taxon>Uroviricota</taxon>
        <taxon>Caudoviricetes</taxon>
    </lineage>
</organism>
<protein>
    <submittedName>
        <fullName evidence="2">Minor capsid protein</fullName>
    </submittedName>
</protein>
<name>A0AAU8B1T5_9CAUD</name>
<feature type="region of interest" description="Disordered" evidence="1">
    <location>
        <begin position="1"/>
        <end position="20"/>
    </location>
</feature>
<accession>A0AAU8B1T5</accession>
<evidence type="ECO:0000313" key="2">
    <source>
        <dbReference type="EMBL" id="XCD05813.1"/>
    </source>
</evidence>